<evidence type="ECO:0000313" key="2">
    <source>
        <dbReference type="Proteomes" id="UP000712281"/>
    </source>
</evidence>
<evidence type="ECO:0000313" key="1">
    <source>
        <dbReference type="EMBL" id="KAF2541135.1"/>
    </source>
</evidence>
<accession>A0A8S9G4T0</accession>
<dbReference type="EMBL" id="QGKW02002005">
    <property type="protein sequence ID" value="KAF2541135.1"/>
    <property type="molecule type" value="Genomic_DNA"/>
</dbReference>
<gene>
    <name evidence="1" type="ORF">F2Q68_00031535</name>
</gene>
<protein>
    <submittedName>
        <fullName evidence="1">Uncharacterized protein</fullName>
    </submittedName>
</protein>
<dbReference type="AlphaFoldDB" id="A0A8S9G4T0"/>
<reference evidence="1" key="1">
    <citation type="submission" date="2019-12" db="EMBL/GenBank/DDBJ databases">
        <title>Genome sequencing and annotation of Brassica cretica.</title>
        <authorList>
            <person name="Studholme D.J."/>
            <person name="Sarris P.F."/>
        </authorList>
    </citation>
    <scope>NUCLEOTIDE SEQUENCE</scope>
    <source>
        <strain evidence="1">PFS-001/15</strain>
        <tissue evidence="1">Leaf</tissue>
    </source>
</reference>
<organism evidence="1 2">
    <name type="scientific">Brassica cretica</name>
    <name type="common">Mustard</name>
    <dbReference type="NCBI Taxonomy" id="69181"/>
    <lineage>
        <taxon>Eukaryota</taxon>
        <taxon>Viridiplantae</taxon>
        <taxon>Streptophyta</taxon>
        <taxon>Embryophyta</taxon>
        <taxon>Tracheophyta</taxon>
        <taxon>Spermatophyta</taxon>
        <taxon>Magnoliopsida</taxon>
        <taxon>eudicotyledons</taxon>
        <taxon>Gunneridae</taxon>
        <taxon>Pentapetalae</taxon>
        <taxon>rosids</taxon>
        <taxon>malvids</taxon>
        <taxon>Brassicales</taxon>
        <taxon>Brassicaceae</taxon>
        <taxon>Brassiceae</taxon>
        <taxon>Brassica</taxon>
    </lineage>
</organism>
<comment type="caution">
    <text evidence="1">The sequence shown here is derived from an EMBL/GenBank/DDBJ whole genome shotgun (WGS) entry which is preliminary data.</text>
</comment>
<dbReference type="Proteomes" id="UP000712281">
    <property type="component" value="Unassembled WGS sequence"/>
</dbReference>
<name>A0A8S9G4T0_BRACR</name>
<proteinExistence type="predicted"/>
<sequence>MPKAASIDAYTITSIDTHTIGSIDAHTIASIDAHSLFASKSWNKDLVNRLDSQ</sequence>